<reference evidence="6" key="1">
    <citation type="submission" date="2023-10" db="EMBL/GenBank/DDBJ databases">
        <authorList>
            <person name="Chen Y."/>
            <person name="Shah S."/>
            <person name="Dougan E. K."/>
            <person name="Thang M."/>
            <person name="Chan C."/>
        </authorList>
    </citation>
    <scope>NUCLEOTIDE SEQUENCE [LARGE SCALE GENOMIC DNA]</scope>
</reference>
<feature type="region of interest" description="Disordered" evidence="5">
    <location>
        <begin position="1314"/>
        <end position="1338"/>
    </location>
</feature>
<feature type="coiled-coil region" evidence="4">
    <location>
        <begin position="290"/>
        <end position="317"/>
    </location>
</feature>
<dbReference type="PANTHER" id="PTHR19375">
    <property type="entry name" value="HEAT SHOCK PROTEIN 70KDA"/>
    <property type="match status" value="1"/>
</dbReference>
<dbReference type="SUPFAM" id="SSF53067">
    <property type="entry name" value="Actin-like ATPase domain"/>
    <property type="match status" value="2"/>
</dbReference>
<dbReference type="InterPro" id="IPR042050">
    <property type="entry name" value="BIP_NBD"/>
</dbReference>
<name>A0ABN9SPK6_9DINO</name>
<evidence type="ECO:0000313" key="6">
    <source>
        <dbReference type="EMBL" id="CAK0833823.1"/>
    </source>
</evidence>
<dbReference type="Gene3D" id="3.90.640.10">
    <property type="entry name" value="Actin, Chain A, domain 4"/>
    <property type="match status" value="1"/>
</dbReference>
<accession>A0ABN9SPK6</accession>
<organism evidence="6 7">
    <name type="scientific">Prorocentrum cordatum</name>
    <dbReference type="NCBI Taxonomy" id="2364126"/>
    <lineage>
        <taxon>Eukaryota</taxon>
        <taxon>Sar</taxon>
        <taxon>Alveolata</taxon>
        <taxon>Dinophyceae</taxon>
        <taxon>Prorocentrales</taxon>
        <taxon>Prorocentraceae</taxon>
        <taxon>Prorocentrum</taxon>
    </lineage>
</organism>
<feature type="compositionally biased region" description="Low complexity" evidence="5">
    <location>
        <begin position="808"/>
        <end position="844"/>
    </location>
</feature>
<dbReference type="Gene3D" id="3.30.420.40">
    <property type="match status" value="2"/>
</dbReference>
<dbReference type="SUPFAM" id="SSF100920">
    <property type="entry name" value="Heat shock protein 70kD (HSP70), peptide-binding domain"/>
    <property type="match status" value="1"/>
</dbReference>
<protein>
    <recommendedName>
        <fullName evidence="8">Calmodulin</fullName>
    </recommendedName>
</protein>
<evidence type="ECO:0000256" key="5">
    <source>
        <dbReference type="SAM" id="MobiDB-lite"/>
    </source>
</evidence>
<dbReference type="InterPro" id="IPR029047">
    <property type="entry name" value="HSP70_peptide-bd_sf"/>
</dbReference>
<dbReference type="InterPro" id="IPR043129">
    <property type="entry name" value="ATPase_NBD"/>
</dbReference>
<feature type="compositionally biased region" description="Low complexity" evidence="5">
    <location>
        <begin position="851"/>
        <end position="864"/>
    </location>
</feature>
<evidence type="ECO:0000256" key="2">
    <source>
        <dbReference type="ARBA" id="ARBA00022824"/>
    </source>
</evidence>
<evidence type="ECO:0000256" key="1">
    <source>
        <dbReference type="ARBA" id="ARBA00022741"/>
    </source>
</evidence>
<evidence type="ECO:0008006" key="8">
    <source>
        <dbReference type="Google" id="ProtNLM"/>
    </source>
</evidence>
<evidence type="ECO:0000313" key="7">
    <source>
        <dbReference type="Proteomes" id="UP001189429"/>
    </source>
</evidence>
<keyword evidence="7" id="KW-1185">Reference proteome</keyword>
<feature type="coiled-coil region" evidence="4">
    <location>
        <begin position="469"/>
        <end position="496"/>
    </location>
</feature>
<evidence type="ECO:0000256" key="3">
    <source>
        <dbReference type="ARBA" id="ARBA00022840"/>
    </source>
</evidence>
<dbReference type="PROSITE" id="PS00297">
    <property type="entry name" value="HSP70_1"/>
    <property type="match status" value="1"/>
</dbReference>
<dbReference type="InterPro" id="IPR013126">
    <property type="entry name" value="Hsp_70_fam"/>
</dbReference>
<dbReference type="Proteomes" id="UP001189429">
    <property type="component" value="Unassembled WGS sequence"/>
</dbReference>
<feature type="compositionally biased region" description="Basic and acidic residues" evidence="5">
    <location>
        <begin position="742"/>
        <end position="759"/>
    </location>
</feature>
<dbReference type="Pfam" id="PF00012">
    <property type="entry name" value="HSP70"/>
    <property type="match status" value="1"/>
</dbReference>
<keyword evidence="3" id="KW-0067">ATP-binding</keyword>
<feature type="region of interest" description="Disordered" evidence="5">
    <location>
        <begin position="724"/>
        <end position="775"/>
    </location>
</feature>
<dbReference type="PROSITE" id="PS01036">
    <property type="entry name" value="HSP70_3"/>
    <property type="match status" value="1"/>
</dbReference>
<sequence>MSLAVTPLAVFKSRCQRQRHHHHRKQPVRLKGHFGPRTQKIDGPVIGIDLGTTYSCVGIYKNGRVEIIPNDQGNRITPSYVAFTEEERLIGEAAKNQATINPSQTLFDVKRLIGRRFKDFTVQKDMKLLPFKIVDKGGKPFINVKVKGEAKDLQPEEVSAMILTKMKETAENYLGKEVNHAVVTVPAYSNDAQRQSTKDAGTISGMNILRIINEPTAAAIAYGLDKKTENNILVYDLGGGTFDVSLLTIDNGVFEVVATSGDTHLGGEDFDQRVMAHFVKVFQKKHGKDMSKSQKSIQKLRREVEKTKRALSSTQQARIEIEGLFEGVDFSETLSRARFEEINADLFKNTIGPVKQVLDDSGLKKNQIDEIVLVGGSTRIPKVQQLIKEFFNGKEPNRGINPDEAVAYGAAVQAGILSGEGGQDLLLLDVTPLTLGIETVGGVMTKLIGRNTVIPTKKSQIFSTYQAQLLAQQQQIADLLATVQQLQAQQRQQQQQAQPAAPAVRIAQRFEGVLDANIIGKVKQFDGARSGWSTWEFHWRAYMVANDKRYREFFDKLDEKNLEHLDDAKNATMTVDDVDWEDLPTQLYYMLVLAMPEDPAGETIMRNVLHGEGGQAWVRLKAESAPNEPGNVVARMRKLMSTQFPTGAGVANEIEKLDLEISKYEKAADEQVSDNIKKGILLGALQNESGLQKHVFRNLRNFATYLEVKNEVLSARKAQRSFDGDPMEINALKGKSKGKGKGKGDKGKDKSKNRFEPKAKGNPNHPRKWCSRCEKPNHVKDDCRKFKRETEAKAEAKKKAKGEKKQRGATTAALAAAGAQGPRGAHHPQGPSTNPSSQTSTPNTVHAMTQLTGPGSSGATSTASALPTMPLRMRGVNGLFADQDTIQPKYIFALSVEMSKQRSRSADHARSRGRDDGDSVRIAAARGVQGIMIVSGAQVTAFPYKMLKDKGYELASSTDVRLKTGQDVIQISAQAADVEFPVMSTDAITKQGKSVIHSPLGDWIVDSPISPPTAASSIKLTKDRGTCYLEYDEMLDSGATGKRAVRMAAIAEPDYFEEVGDEQLGEQLCIGATRKTLPAQDAPHETSSEQKKEGEYPVVEMDFFFVATDEIAGKYTMMNGYVVKVVDFRKLEQKGRGEMPAILNVADCRSNASAALFGSKQMGRLQGCKLELTDSILAFLANTVAEVGEQAWRRIAPRAAAGQGKFEARFAKGIWVGKSEFDDQHLVVDLQRGLLKVRAVRRMPEEFRWNAELIKQIDVAPWAPVPERVRSTIRKSTYITENMLNAHGPTDNCPKCSYGKGQRSDQRRGLFNLEQPQTEPQGSSAVGTGQHSSIGRSSHLTHACGRIRYTREIIEPNKRQRIGTLVKAPEVVVLAGLSVCELAVCEAGDGQEEDPPWDVIPKAAERCDGLCEGHVGRCAYRCDHDGEGARRRRLIGAAKNLNPDAEVAASLRALWSRRRTSEQCDWSQEPEPAANIHYDYYTGEPLDEVKYQKGKADELQAMAECGVHRKIRIADCVPGGKHVGGFPIALEKAGEVRWCFVATEVAHQHREGNRQGTPPLAMIRSILSLAAGKPDKDGEHRRCIRIWDVRKARGENVKATSDDAGGKALKGAPGMFYFANLCGDGNDATMGVHGDDIIAEGHVATLDQLDEVLSTEYEITSYPPLGPAHPGAARYLKRSCGYDEQLPETLLPGFFWHADPKHVSEIIKFGSKEGAKMFDTPGTKAIGAQLRNALDLMPTAEGLRRVIQELASGRQNDIKLRSQSDEFIMRNNPMISLFQNVDLDMDNAIIVVHRRKISKGESRICFIVRHGNAEVPRQHGENHAFVPGMAARLVGLKARPLLNGCKGVMSFYDDAAGRRTIKSGAEAVCVKVSCLEPIGSRAKRSCGVAFQTTAFERQHRGPAANDQVFQLLCELAAREGQPMEAAFLLLQFSDAAAFGEMHCRMAARSPEIVRQ</sequence>
<gene>
    <name evidence="6" type="ORF">PCOR1329_LOCUS31406</name>
</gene>
<keyword evidence="1" id="KW-0547">Nucleotide-binding</keyword>
<proteinExistence type="predicted"/>
<dbReference type="InterPro" id="IPR018181">
    <property type="entry name" value="Heat_shock_70_CS"/>
</dbReference>
<keyword evidence="2" id="KW-0256">Endoplasmic reticulum</keyword>
<keyword evidence="4" id="KW-0175">Coiled coil</keyword>
<dbReference type="PRINTS" id="PR00301">
    <property type="entry name" value="HEATSHOCK70"/>
</dbReference>
<evidence type="ECO:0000256" key="4">
    <source>
        <dbReference type="SAM" id="Coils"/>
    </source>
</evidence>
<dbReference type="Gene3D" id="2.60.34.10">
    <property type="entry name" value="Substrate Binding Domain Of DNAk, Chain A, domain 1"/>
    <property type="match status" value="1"/>
</dbReference>
<feature type="region of interest" description="Disordered" evidence="5">
    <location>
        <begin position="794"/>
        <end position="864"/>
    </location>
</feature>
<dbReference type="CDD" id="cd10241">
    <property type="entry name" value="ASKHA_NBD_HSP70_BiP"/>
    <property type="match status" value="1"/>
</dbReference>
<comment type="caution">
    <text evidence="6">The sequence shown here is derived from an EMBL/GenBank/DDBJ whole genome shotgun (WGS) entry which is preliminary data.</text>
</comment>
<dbReference type="PROSITE" id="PS00329">
    <property type="entry name" value="HSP70_2"/>
    <property type="match status" value="1"/>
</dbReference>
<dbReference type="EMBL" id="CAUYUJ010012370">
    <property type="protein sequence ID" value="CAK0833823.1"/>
    <property type="molecule type" value="Genomic_DNA"/>
</dbReference>